<dbReference type="Gene3D" id="3.30.300.30">
    <property type="match status" value="1"/>
</dbReference>
<dbReference type="Pfam" id="PF00501">
    <property type="entry name" value="AMP-binding"/>
    <property type="match status" value="1"/>
</dbReference>
<gene>
    <name evidence="5" type="ORF">LTR05_006803</name>
</gene>
<dbReference type="EMBL" id="JAVRRJ010000007">
    <property type="protein sequence ID" value="KAK5082921.1"/>
    <property type="molecule type" value="Genomic_DNA"/>
</dbReference>
<keyword evidence="6" id="KW-1185">Reference proteome</keyword>
<dbReference type="Pfam" id="PF16177">
    <property type="entry name" value="ACAS_N"/>
    <property type="match status" value="1"/>
</dbReference>
<dbReference type="InterPro" id="IPR032387">
    <property type="entry name" value="ACAS_N"/>
</dbReference>
<dbReference type="InterPro" id="IPR045851">
    <property type="entry name" value="AMP-bd_C_sf"/>
</dbReference>
<comment type="caution">
    <text evidence="5">The sequence shown here is derived from an EMBL/GenBank/DDBJ whole genome shotgun (WGS) entry which is preliminary data.</text>
</comment>
<comment type="similarity">
    <text evidence="1">Belongs to the ATP-dependent AMP-binding enzyme family.</text>
</comment>
<dbReference type="SUPFAM" id="SSF56801">
    <property type="entry name" value="Acetyl-CoA synthetase-like"/>
    <property type="match status" value="1"/>
</dbReference>
<evidence type="ECO:0000259" key="2">
    <source>
        <dbReference type="Pfam" id="PF00501"/>
    </source>
</evidence>
<evidence type="ECO:0000259" key="4">
    <source>
        <dbReference type="Pfam" id="PF16177"/>
    </source>
</evidence>
<evidence type="ECO:0000313" key="6">
    <source>
        <dbReference type="Proteomes" id="UP001309876"/>
    </source>
</evidence>
<feature type="domain" description="AMP-dependent synthetase/ligase" evidence="2">
    <location>
        <begin position="78"/>
        <end position="490"/>
    </location>
</feature>
<dbReference type="PANTHER" id="PTHR43347:SF3">
    <property type="entry name" value="ACYL-COA SYNTHETASE SHORT-CHAIN FAMILY MEMBER 3, MITOCHONDRIAL"/>
    <property type="match status" value="1"/>
</dbReference>
<organism evidence="5 6">
    <name type="scientific">Lithohypha guttulata</name>
    <dbReference type="NCBI Taxonomy" id="1690604"/>
    <lineage>
        <taxon>Eukaryota</taxon>
        <taxon>Fungi</taxon>
        <taxon>Dikarya</taxon>
        <taxon>Ascomycota</taxon>
        <taxon>Pezizomycotina</taxon>
        <taxon>Eurotiomycetes</taxon>
        <taxon>Chaetothyriomycetidae</taxon>
        <taxon>Chaetothyriales</taxon>
        <taxon>Trichomeriaceae</taxon>
        <taxon>Lithohypha</taxon>
    </lineage>
</organism>
<evidence type="ECO:0000259" key="3">
    <source>
        <dbReference type="Pfam" id="PF13193"/>
    </source>
</evidence>
<dbReference type="Proteomes" id="UP001309876">
    <property type="component" value="Unassembled WGS sequence"/>
</dbReference>
<dbReference type="InterPro" id="IPR020845">
    <property type="entry name" value="AMP-binding_CS"/>
</dbReference>
<feature type="domain" description="Acetyl-coenzyme A synthetase N-terminal" evidence="4">
    <location>
        <begin position="12"/>
        <end position="71"/>
    </location>
</feature>
<reference evidence="5 6" key="1">
    <citation type="submission" date="2023-08" db="EMBL/GenBank/DDBJ databases">
        <title>Black Yeasts Isolated from many extreme environments.</title>
        <authorList>
            <person name="Coleine C."/>
            <person name="Stajich J.E."/>
            <person name="Selbmann L."/>
        </authorList>
    </citation>
    <scope>NUCLEOTIDE SEQUENCE [LARGE SCALE GENOMIC DNA]</scope>
    <source>
        <strain evidence="5 6">CCFEE 5910</strain>
    </source>
</reference>
<evidence type="ECO:0000256" key="1">
    <source>
        <dbReference type="ARBA" id="ARBA00006432"/>
    </source>
</evidence>
<name>A0AAN7SVT5_9EURO</name>
<dbReference type="PANTHER" id="PTHR43347">
    <property type="entry name" value="ACYL-COA SYNTHETASE"/>
    <property type="match status" value="1"/>
</dbReference>
<feature type="domain" description="AMP-binding enzyme C-terminal" evidence="3">
    <location>
        <begin position="556"/>
        <end position="640"/>
    </location>
</feature>
<dbReference type="Pfam" id="PF13193">
    <property type="entry name" value="AMP-binding_C"/>
    <property type="match status" value="1"/>
</dbReference>
<dbReference type="AlphaFoldDB" id="A0AAN7SVT5"/>
<sequence length="700" mass="76851">MGRPNNTVQDSVQDKSLKERDSFWDHHAKQLTWSKPYSKVLSQQTKTLPDGTKHPHWSWFPDGEISTTYNCLHRHVEAGRGDNVAMIWDSPVSNSKETYTYAQMKEEVETLAGVLREEGVKKGDVVLIYMPMIPSAIFAMLATLHLGAMHAVVFGGFAAASLAQRIDAAKPRVVMTASCGIEGAKGPLDYRPFVEGAVEKSKFKPEKVIIWQRDMKRWDPVEKDKGQRNWQRLVKSAKNRGLKVSEPVPVKSTDGVYVIYTSGTTGLPKGVLREAGGHAVHLNLSIKYLFDIKGSGDVIFTGSDIGWVVGHSYIVYAPLLAGATTILFEGKPIGTPDAGKFWRMVEEHKITALFTAPTALRAIRKEDQGDKLFKEVGERGGLKSLRALFLAGERSEPSIITHYQELISKYAKSGSQVIDHWWSSESGSPMTGIALRPAIGHEHESQEEHQALVIKPGSAGKPMPGFDVRIVNDDGEEVKKGDMGNIVLSLPYGPSGFTTLFNDEARFYKGYLKRFDGKWMDTGDAGMIDDDGYVHVMSRSDDIINVAAHRFSTGAIEQAILSAKGVAAACVIGIPDPMKGHLPFAFVEPAGATSDDFPATPPKELFNQVNAEVRAQIGAIASLGGMIQGRGMIPKTRSGKTLRRVLRELIEQAVEGDFDKAVNIPPTVEDKAVVDVARERVRQFFKEKGLKEGGDIKAKL</sequence>
<dbReference type="Gene3D" id="3.40.50.12780">
    <property type="entry name" value="N-terminal domain of ligase-like"/>
    <property type="match status" value="1"/>
</dbReference>
<dbReference type="PROSITE" id="PS00455">
    <property type="entry name" value="AMP_BINDING"/>
    <property type="match status" value="1"/>
</dbReference>
<accession>A0AAN7SVT5</accession>
<evidence type="ECO:0000313" key="5">
    <source>
        <dbReference type="EMBL" id="KAK5082921.1"/>
    </source>
</evidence>
<dbReference type="InterPro" id="IPR000873">
    <property type="entry name" value="AMP-dep_synth/lig_dom"/>
</dbReference>
<dbReference type="GO" id="GO:0050218">
    <property type="term" value="F:propionate-CoA ligase activity"/>
    <property type="evidence" value="ECO:0007669"/>
    <property type="project" value="TreeGrafter"/>
</dbReference>
<proteinExistence type="inferred from homology"/>
<dbReference type="InterPro" id="IPR042099">
    <property type="entry name" value="ANL_N_sf"/>
</dbReference>
<protein>
    <submittedName>
        <fullName evidence="5">Uncharacterized protein</fullName>
    </submittedName>
</protein>
<dbReference type="InterPro" id="IPR025110">
    <property type="entry name" value="AMP-bd_C"/>
</dbReference>